<dbReference type="OrthoDB" id="1707228at2"/>
<dbReference type="EMBL" id="FORR01000004">
    <property type="protein sequence ID" value="SFJ07827.1"/>
    <property type="molecule type" value="Genomic_DNA"/>
</dbReference>
<organism evidence="1 2">
    <name type="scientific">Thermoflavimicrobium dichotomicum</name>
    <dbReference type="NCBI Taxonomy" id="46223"/>
    <lineage>
        <taxon>Bacteria</taxon>
        <taxon>Bacillati</taxon>
        <taxon>Bacillota</taxon>
        <taxon>Bacilli</taxon>
        <taxon>Bacillales</taxon>
        <taxon>Thermoactinomycetaceae</taxon>
        <taxon>Thermoflavimicrobium</taxon>
    </lineage>
</organism>
<dbReference type="PROSITE" id="PS51257">
    <property type="entry name" value="PROKAR_LIPOPROTEIN"/>
    <property type="match status" value="1"/>
</dbReference>
<proteinExistence type="predicted"/>
<evidence type="ECO:0000313" key="2">
    <source>
        <dbReference type="Proteomes" id="UP000199545"/>
    </source>
</evidence>
<dbReference type="NCBIfam" id="TIGR02898">
    <property type="entry name" value="spore_YhcN_YlaJ"/>
    <property type="match status" value="1"/>
</dbReference>
<dbReference type="InterPro" id="IPR019076">
    <property type="entry name" value="Spore_lipoprot_YhcN/YlaJ-like"/>
</dbReference>
<dbReference type="GO" id="GO:0030435">
    <property type="term" value="P:sporulation resulting in formation of a cellular spore"/>
    <property type="evidence" value="ECO:0007669"/>
    <property type="project" value="InterPro"/>
</dbReference>
<dbReference type="STRING" id="46223.SAMN05421852_104114"/>
<gene>
    <name evidence="1" type="ORF">SAMN05421852_104114</name>
</gene>
<protein>
    <submittedName>
        <fullName evidence="1">Sporulation lipoprotein, YhcN/YlaJ family</fullName>
    </submittedName>
</protein>
<dbReference type="InterPro" id="IPR014247">
    <property type="entry name" value="Spore_lipoprot_YhcN/YlaJ"/>
</dbReference>
<name>A0A1I3NFB1_9BACL</name>
<accession>A0A1I3NFB1</accession>
<dbReference type="AlphaFoldDB" id="A0A1I3NFB1"/>
<dbReference type="RefSeq" id="WP_093228869.1">
    <property type="nucleotide sequence ID" value="NZ_FORR01000004.1"/>
</dbReference>
<dbReference type="Proteomes" id="UP000199545">
    <property type="component" value="Unassembled WGS sequence"/>
</dbReference>
<reference evidence="1 2" key="1">
    <citation type="submission" date="2016-10" db="EMBL/GenBank/DDBJ databases">
        <authorList>
            <person name="de Groot N.N."/>
        </authorList>
    </citation>
    <scope>NUCLEOTIDE SEQUENCE [LARGE SCALE GENOMIC DNA]</scope>
    <source>
        <strain evidence="1 2">DSM 44778</strain>
    </source>
</reference>
<dbReference type="Pfam" id="PF09580">
    <property type="entry name" value="Spore_YhcN_YlaJ"/>
    <property type="match status" value="1"/>
</dbReference>
<keyword evidence="2" id="KW-1185">Reference proteome</keyword>
<evidence type="ECO:0000313" key="1">
    <source>
        <dbReference type="EMBL" id="SFJ07827.1"/>
    </source>
</evidence>
<sequence>MRWLLQGIVMITFLFGSIGCAMQTDRKGAEETRPAPTRVDYPTKEIPSKYVNDTRTRTSPTPTRSYQVRAADRIVHAVTGLREIRSASAVIMGNRAYVAVALNQRVGNAKLTDNLKKKIADRARDVEPGIKRVYVSANPDFAKQLDQYADEIRAGRPVQGLINRLTDLVNRTFPEAK</sequence>
<keyword evidence="1" id="KW-0449">Lipoprotein</keyword>